<gene>
    <name evidence="3" type="ORF">NCTC12278_00310</name>
</gene>
<name>A0A2X3VD79_9STRE</name>
<feature type="region of interest" description="Disordered" evidence="1">
    <location>
        <begin position="106"/>
        <end position="131"/>
    </location>
</feature>
<dbReference type="InterPro" id="IPR047665">
    <property type="entry name" value="ComGG_streptococcus-type"/>
</dbReference>
<feature type="compositionally biased region" description="Basic and acidic residues" evidence="1">
    <location>
        <begin position="108"/>
        <end position="131"/>
    </location>
</feature>
<feature type="transmembrane region" description="Helical" evidence="2">
    <location>
        <begin position="12"/>
        <end position="30"/>
    </location>
</feature>
<evidence type="ECO:0000313" key="4">
    <source>
        <dbReference type="Proteomes" id="UP000249495"/>
    </source>
</evidence>
<sequence>MLLRSRLKGGILLYALLMAAVFSLFLQFYLNRMVASQRQSHALLSSSKAGFMAEQSRHLVHGNEGQITYNHGTVHYERQSKYLLIEVSLEGGKTYTYQYAVDDISTESQDKEGKSSETQKEPDTKAQSRDQ</sequence>
<dbReference type="NCBIfam" id="NF041014">
    <property type="entry name" value="pilin_ComGG_2"/>
    <property type="match status" value="1"/>
</dbReference>
<dbReference type="STRING" id="1123303.GCA_000372425_01794"/>
<dbReference type="Proteomes" id="UP000249495">
    <property type="component" value="Chromosome 1"/>
</dbReference>
<organism evidence="3 4">
    <name type="scientific">Streptococcus ferus</name>
    <dbReference type="NCBI Taxonomy" id="1345"/>
    <lineage>
        <taxon>Bacteria</taxon>
        <taxon>Bacillati</taxon>
        <taxon>Bacillota</taxon>
        <taxon>Bacilli</taxon>
        <taxon>Lactobacillales</taxon>
        <taxon>Streptococcaceae</taxon>
        <taxon>Streptococcus</taxon>
    </lineage>
</organism>
<keyword evidence="2" id="KW-0472">Membrane</keyword>
<evidence type="ECO:0000313" key="3">
    <source>
        <dbReference type="EMBL" id="SQF39384.1"/>
    </source>
</evidence>
<dbReference type="AlphaFoldDB" id="A0A2X3VD79"/>
<dbReference type="RefSeq" id="WP_018031098.1">
    <property type="nucleotide sequence ID" value="NZ_JBGXSR010000071.1"/>
</dbReference>
<accession>A0A2X3VD79</accession>
<dbReference type="KEGG" id="sfer:NCTC12278_00310"/>
<dbReference type="OrthoDB" id="2237524at2"/>
<proteinExistence type="predicted"/>
<keyword evidence="4" id="KW-1185">Reference proteome</keyword>
<evidence type="ECO:0000256" key="2">
    <source>
        <dbReference type="SAM" id="Phobius"/>
    </source>
</evidence>
<keyword evidence="2" id="KW-1133">Transmembrane helix</keyword>
<reference evidence="3 4" key="1">
    <citation type="submission" date="2018-06" db="EMBL/GenBank/DDBJ databases">
        <authorList>
            <consortium name="Pathogen Informatics"/>
            <person name="Doyle S."/>
        </authorList>
    </citation>
    <scope>NUCLEOTIDE SEQUENCE [LARGE SCALE GENOMIC DNA]</scope>
    <source>
        <strain evidence="3 4">NCTC12278</strain>
    </source>
</reference>
<protein>
    <submittedName>
        <fullName evidence="3">Late competence protein ComGG</fullName>
    </submittedName>
</protein>
<keyword evidence="2" id="KW-0812">Transmembrane</keyword>
<evidence type="ECO:0000256" key="1">
    <source>
        <dbReference type="SAM" id="MobiDB-lite"/>
    </source>
</evidence>
<dbReference type="EMBL" id="LS483343">
    <property type="protein sequence ID" value="SQF39384.1"/>
    <property type="molecule type" value="Genomic_DNA"/>
</dbReference>